<dbReference type="Pfam" id="PF00069">
    <property type="entry name" value="Pkinase"/>
    <property type="match status" value="1"/>
</dbReference>
<dbReference type="GO" id="GO:0005524">
    <property type="term" value="F:ATP binding"/>
    <property type="evidence" value="ECO:0007669"/>
    <property type="project" value="InterPro"/>
</dbReference>
<dbReference type="SUPFAM" id="SSF56112">
    <property type="entry name" value="Protein kinase-like (PK-like)"/>
    <property type="match status" value="1"/>
</dbReference>
<evidence type="ECO:0000313" key="3">
    <source>
        <dbReference type="Proteomes" id="UP000439903"/>
    </source>
</evidence>
<accession>A0A8H4AWB5</accession>
<dbReference type="OrthoDB" id="2379186at2759"/>
<dbReference type="InterPro" id="IPR000719">
    <property type="entry name" value="Prot_kinase_dom"/>
</dbReference>
<dbReference type="SMART" id="SM00220">
    <property type="entry name" value="S_TKc"/>
    <property type="match status" value="1"/>
</dbReference>
<dbReference type="AlphaFoldDB" id="A0A8H4AWB5"/>
<evidence type="ECO:0000313" key="2">
    <source>
        <dbReference type="EMBL" id="KAF0539137.1"/>
    </source>
</evidence>
<dbReference type="InterPro" id="IPR011009">
    <property type="entry name" value="Kinase-like_dom_sf"/>
</dbReference>
<organism evidence="2 3">
    <name type="scientific">Gigaspora margarita</name>
    <dbReference type="NCBI Taxonomy" id="4874"/>
    <lineage>
        <taxon>Eukaryota</taxon>
        <taxon>Fungi</taxon>
        <taxon>Fungi incertae sedis</taxon>
        <taxon>Mucoromycota</taxon>
        <taxon>Glomeromycotina</taxon>
        <taxon>Glomeromycetes</taxon>
        <taxon>Diversisporales</taxon>
        <taxon>Gigasporaceae</taxon>
        <taxon>Gigaspora</taxon>
    </lineage>
</organism>
<dbReference type="PROSITE" id="PS50011">
    <property type="entry name" value="PROTEIN_KINASE_DOM"/>
    <property type="match status" value="1"/>
</dbReference>
<reference evidence="2 3" key="1">
    <citation type="journal article" date="2019" name="Environ. Microbiol.">
        <title>At the nexus of three kingdoms: the genome of the mycorrhizal fungus Gigaspora margarita provides insights into plant, endobacterial and fungal interactions.</title>
        <authorList>
            <person name="Venice F."/>
            <person name="Ghignone S."/>
            <person name="Salvioli di Fossalunga A."/>
            <person name="Amselem J."/>
            <person name="Novero M."/>
            <person name="Xianan X."/>
            <person name="Sedzielewska Toro K."/>
            <person name="Morin E."/>
            <person name="Lipzen A."/>
            <person name="Grigoriev I.V."/>
            <person name="Henrissat B."/>
            <person name="Martin F.M."/>
            <person name="Bonfante P."/>
        </authorList>
    </citation>
    <scope>NUCLEOTIDE SEQUENCE [LARGE SCALE GENOMIC DNA]</scope>
    <source>
        <strain evidence="2 3">BEG34</strain>
    </source>
</reference>
<dbReference type="Proteomes" id="UP000439903">
    <property type="component" value="Unassembled WGS sequence"/>
</dbReference>
<proteinExistence type="predicted"/>
<comment type="caution">
    <text evidence="2">The sequence shown here is derived from an EMBL/GenBank/DDBJ whole genome shotgun (WGS) entry which is preliminary data.</text>
</comment>
<dbReference type="EMBL" id="WTPW01000174">
    <property type="protein sequence ID" value="KAF0539137.1"/>
    <property type="molecule type" value="Genomic_DNA"/>
</dbReference>
<name>A0A8H4AWB5_GIGMA</name>
<gene>
    <name evidence="2" type="ORF">F8M41_007298</name>
</gene>
<keyword evidence="3" id="KW-1185">Reference proteome</keyword>
<evidence type="ECO:0000259" key="1">
    <source>
        <dbReference type="PROSITE" id="PS50011"/>
    </source>
</evidence>
<protein>
    <submittedName>
        <fullName evidence="2">Crinkler CRN family protein</fullName>
    </submittedName>
</protein>
<dbReference type="GO" id="GO:0004672">
    <property type="term" value="F:protein kinase activity"/>
    <property type="evidence" value="ECO:0007669"/>
    <property type="project" value="InterPro"/>
</dbReference>
<feature type="domain" description="Protein kinase" evidence="1">
    <location>
        <begin position="180"/>
        <end position="549"/>
    </location>
</feature>
<sequence length="616" mass="70826">MKYDLEDGPAERIVKLVKKIKGEDQVASSLLVAPEDITIQIINQLIPIPDQLPNKFDLANFLDENPPVKIPLAPNHFFQFNTSLGGIDKEVRDTYFVLSTEAECTSLYSRLIASLIYPLSYGKTEDSYHYLWDSVIKNTIETFGMHNINRNRPDMVVLVGNICPFRGEEKSWDDIGDPSSELVDKIEDWSYGNAPYIFAYYAIGVKVTLVVLYKPESKKRKLNICSEKLAEFDLGCLLDRIRIMNFLRNICRILPIIVNLCPLRDSPEFQTIIRPSETVIELGYAVKKKFSDEDRVTHLKEIYGVLRANKVRFCNKLEHASTHSVNLAPRGEQRVPNDLKELLQALICTLTCLKCMHESKPKPIMHRDVRWPNIIRHYDEYQKFFLIDFDYASFFPSDEPLKEFSEIDHAPEMISKKHDFKVDIWGIGNLVGLCNVTGIPQELLNFSMDLCDSNSDNRPTALVALDRVKDILPIFRALYLACAQCDGVFQISYIIAFTFACVFRDFIASGFELEQKLSQNDEEKGDLIAKLDDDTASYKMNSDDTHEQIENISDNISNSDIYQESNIQYSELLIRTVSESSENKVFEFLNRVHKETVSNEIRERNREKKLQTQNSL</sequence>
<dbReference type="Gene3D" id="1.10.510.10">
    <property type="entry name" value="Transferase(Phosphotransferase) domain 1"/>
    <property type="match status" value="1"/>
</dbReference>